<dbReference type="PANTHER" id="PTHR30363:SF44">
    <property type="entry name" value="AGA OPERON TRANSCRIPTIONAL REPRESSOR-RELATED"/>
    <property type="match status" value="1"/>
</dbReference>
<dbReference type="InterPro" id="IPR050313">
    <property type="entry name" value="Carb_Metab_HTH_regulators"/>
</dbReference>
<reference evidence="5 6" key="1">
    <citation type="submission" date="2022-12" db="EMBL/GenBank/DDBJ databases">
        <title>Metagenome assembled genome from gulf of manar.</title>
        <authorList>
            <person name="Kohli P."/>
            <person name="Pk S."/>
            <person name="Venkata Ramana C."/>
            <person name="Sasikala C."/>
        </authorList>
    </citation>
    <scope>NUCLEOTIDE SEQUENCE [LARGE SCALE GENOMIC DNA]</scope>
    <source>
        <strain evidence="5">JB008</strain>
    </source>
</reference>
<dbReference type="PRINTS" id="PR00037">
    <property type="entry name" value="HTHLACR"/>
</dbReference>
<dbReference type="SMART" id="SM00420">
    <property type="entry name" value="HTH_DEOR"/>
    <property type="match status" value="1"/>
</dbReference>
<evidence type="ECO:0000313" key="5">
    <source>
        <dbReference type="EMBL" id="MDC7227795.1"/>
    </source>
</evidence>
<protein>
    <submittedName>
        <fullName evidence="5">DeoR/GlpR family DNA-binding transcription regulator</fullName>
    </submittedName>
</protein>
<dbReference type="Pfam" id="PF00455">
    <property type="entry name" value="DeoRC"/>
    <property type="match status" value="1"/>
</dbReference>
<sequence>MGISNKRKLHIRESIKNSGTVSVADLAQELSVSEMTIRRDLSEMENEGFLKRTHGGAVREVSRSYEPPFSARQEINKEAKTLIAEKAVSYLEEGDTIAVDSGTTALEFARLLNRFRSLTIVTPSIHIASMFLTNPGIETILAGGIVRKNEGSMVGEITRKTFENLYFDKFFLSTAALSAEAGYTEYISEDAEIKRLIISHSKKTIALMDSTKLGRTAFSRVCGIEDTEILITDSKPDNGLIRDLTDNNVILDINRTQGDKNELVK</sequence>
<keyword evidence="2 5" id="KW-0238">DNA-binding</keyword>
<dbReference type="SUPFAM" id="SSF46785">
    <property type="entry name" value="Winged helix' DNA-binding domain"/>
    <property type="match status" value="1"/>
</dbReference>
<dbReference type="Gene3D" id="1.10.10.10">
    <property type="entry name" value="Winged helix-like DNA-binding domain superfamily/Winged helix DNA-binding domain"/>
    <property type="match status" value="1"/>
</dbReference>
<dbReference type="InterPro" id="IPR036388">
    <property type="entry name" value="WH-like_DNA-bd_sf"/>
</dbReference>
<evidence type="ECO:0000256" key="2">
    <source>
        <dbReference type="ARBA" id="ARBA00023125"/>
    </source>
</evidence>
<evidence type="ECO:0000313" key="6">
    <source>
        <dbReference type="Proteomes" id="UP001221217"/>
    </source>
</evidence>
<dbReference type="PANTHER" id="PTHR30363">
    <property type="entry name" value="HTH-TYPE TRANSCRIPTIONAL REGULATOR SRLR-RELATED"/>
    <property type="match status" value="1"/>
</dbReference>
<keyword evidence="1" id="KW-0805">Transcription regulation</keyword>
<dbReference type="GO" id="GO:0003677">
    <property type="term" value="F:DNA binding"/>
    <property type="evidence" value="ECO:0007669"/>
    <property type="project" value="UniProtKB-KW"/>
</dbReference>
<dbReference type="AlphaFoldDB" id="A0AAJ1MNI4"/>
<organism evidence="5 6">
    <name type="scientific">Candidatus Thalassospirochaeta sargassi</name>
    <dbReference type="NCBI Taxonomy" id="3119039"/>
    <lineage>
        <taxon>Bacteria</taxon>
        <taxon>Pseudomonadati</taxon>
        <taxon>Spirochaetota</taxon>
        <taxon>Spirochaetia</taxon>
        <taxon>Spirochaetales</taxon>
        <taxon>Spirochaetaceae</taxon>
        <taxon>Candidatus Thalassospirochaeta</taxon>
    </lineage>
</organism>
<dbReference type="GO" id="GO:0003700">
    <property type="term" value="F:DNA-binding transcription factor activity"/>
    <property type="evidence" value="ECO:0007669"/>
    <property type="project" value="InterPro"/>
</dbReference>
<dbReference type="SMART" id="SM01134">
    <property type="entry name" value="DeoRC"/>
    <property type="match status" value="1"/>
</dbReference>
<dbReference type="InterPro" id="IPR001034">
    <property type="entry name" value="DeoR_HTH"/>
</dbReference>
<dbReference type="SUPFAM" id="SSF100950">
    <property type="entry name" value="NagB/RpiA/CoA transferase-like"/>
    <property type="match status" value="1"/>
</dbReference>
<dbReference type="PROSITE" id="PS00894">
    <property type="entry name" value="HTH_DEOR_1"/>
    <property type="match status" value="1"/>
</dbReference>
<evidence type="ECO:0000256" key="3">
    <source>
        <dbReference type="ARBA" id="ARBA00023163"/>
    </source>
</evidence>
<evidence type="ECO:0000256" key="1">
    <source>
        <dbReference type="ARBA" id="ARBA00023015"/>
    </source>
</evidence>
<dbReference type="InterPro" id="IPR036390">
    <property type="entry name" value="WH_DNA-bd_sf"/>
</dbReference>
<dbReference type="InterPro" id="IPR014036">
    <property type="entry name" value="DeoR-like_C"/>
</dbReference>
<dbReference type="PROSITE" id="PS51000">
    <property type="entry name" value="HTH_DEOR_2"/>
    <property type="match status" value="1"/>
</dbReference>
<comment type="caution">
    <text evidence="5">The sequence shown here is derived from an EMBL/GenBank/DDBJ whole genome shotgun (WGS) entry which is preliminary data.</text>
</comment>
<dbReference type="InterPro" id="IPR037171">
    <property type="entry name" value="NagB/RpiA_transferase-like"/>
</dbReference>
<accession>A0AAJ1MNI4</accession>
<name>A0AAJ1MNI4_9SPIO</name>
<proteinExistence type="predicted"/>
<dbReference type="Pfam" id="PF08220">
    <property type="entry name" value="HTH_DeoR"/>
    <property type="match status" value="1"/>
</dbReference>
<feature type="domain" description="HTH deoR-type" evidence="4">
    <location>
        <begin position="4"/>
        <end position="59"/>
    </location>
</feature>
<evidence type="ECO:0000259" key="4">
    <source>
        <dbReference type="PROSITE" id="PS51000"/>
    </source>
</evidence>
<dbReference type="InterPro" id="IPR018356">
    <property type="entry name" value="Tscrpt_reg_HTH_DeoR_CS"/>
</dbReference>
<dbReference type="Gene3D" id="3.40.50.1360">
    <property type="match status" value="1"/>
</dbReference>
<keyword evidence="3" id="KW-0804">Transcription</keyword>
<dbReference type="Proteomes" id="UP001221217">
    <property type="component" value="Unassembled WGS sequence"/>
</dbReference>
<dbReference type="EMBL" id="JAQQAL010000034">
    <property type="protein sequence ID" value="MDC7227795.1"/>
    <property type="molecule type" value="Genomic_DNA"/>
</dbReference>
<gene>
    <name evidence="5" type="ORF">PQJ61_13605</name>
</gene>